<dbReference type="EMBL" id="JARQWQ010000222">
    <property type="protein sequence ID" value="KAK2547052.1"/>
    <property type="molecule type" value="Genomic_DNA"/>
</dbReference>
<proteinExistence type="predicted"/>
<feature type="non-terminal residue" evidence="2">
    <location>
        <position position="166"/>
    </location>
</feature>
<evidence type="ECO:0000313" key="2">
    <source>
        <dbReference type="EMBL" id="KAK2547052.1"/>
    </source>
</evidence>
<organism evidence="2 3">
    <name type="scientific">Acropora cervicornis</name>
    <name type="common">Staghorn coral</name>
    <dbReference type="NCBI Taxonomy" id="6130"/>
    <lineage>
        <taxon>Eukaryota</taxon>
        <taxon>Metazoa</taxon>
        <taxon>Cnidaria</taxon>
        <taxon>Anthozoa</taxon>
        <taxon>Hexacorallia</taxon>
        <taxon>Scleractinia</taxon>
        <taxon>Astrocoeniina</taxon>
        <taxon>Acroporidae</taxon>
        <taxon>Acropora</taxon>
    </lineage>
</organism>
<name>A0AAD9URI2_ACRCE</name>
<gene>
    <name evidence="2" type="ORF">P5673_033185</name>
</gene>
<feature type="region of interest" description="Disordered" evidence="1">
    <location>
        <begin position="1"/>
        <end position="30"/>
    </location>
</feature>
<dbReference type="AlphaFoldDB" id="A0AAD9URI2"/>
<sequence>MCGQGLWKSETRHSDQEPANQSHGTETEKGRVGLDINQPFKMAATRCLCSLLVFLICWASYAPQSFADLVMIKTPTLLRCGQNTGNTWPKWKRLSKTTRKSSGATTKCSWTDAHALTQRFVTMVKTVATKPAQKAELSNNYFCSGFLSATPDVNIDPTKNSLTTDM</sequence>
<keyword evidence="3" id="KW-1185">Reference proteome</keyword>
<reference evidence="2" key="1">
    <citation type="journal article" date="2023" name="G3 (Bethesda)">
        <title>Whole genome assembly and annotation of the endangered Caribbean coral Acropora cervicornis.</title>
        <authorList>
            <person name="Selwyn J.D."/>
            <person name="Vollmer S.V."/>
        </authorList>
    </citation>
    <scope>NUCLEOTIDE SEQUENCE</scope>
    <source>
        <strain evidence="2">K2</strain>
    </source>
</reference>
<accession>A0AAD9URI2</accession>
<reference evidence="2" key="2">
    <citation type="journal article" date="2023" name="Science">
        <title>Genomic signatures of disease resistance in endangered staghorn corals.</title>
        <authorList>
            <person name="Vollmer S.V."/>
            <person name="Selwyn J.D."/>
            <person name="Despard B.A."/>
            <person name="Roesel C.L."/>
        </authorList>
    </citation>
    <scope>NUCLEOTIDE SEQUENCE</scope>
    <source>
        <strain evidence="2">K2</strain>
    </source>
</reference>
<comment type="caution">
    <text evidence="2">The sequence shown here is derived from an EMBL/GenBank/DDBJ whole genome shotgun (WGS) entry which is preliminary data.</text>
</comment>
<evidence type="ECO:0000256" key="1">
    <source>
        <dbReference type="SAM" id="MobiDB-lite"/>
    </source>
</evidence>
<dbReference type="Proteomes" id="UP001249851">
    <property type="component" value="Unassembled WGS sequence"/>
</dbReference>
<protein>
    <submittedName>
        <fullName evidence="2">Uncharacterized protein</fullName>
    </submittedName>
</protein>
<evidence type="ECO:0000313" key="3">
    <source>
        <dbReference type="Proteomes" id="UP001249851"/>
    </source>
</evidence>